<accession>A0A9P9FBZ2</accession>
<dbReference type="InterPro" id="IPR050936">
    <property type="entry name" value="AP-1-like"/>
</dbReference>
<dbReference type="InterPro" id="IPR023167">
    <property type="entry name" value="Yap1_redox_dom_sf"/>
</dbReference>
<feature type="compositionally biased region" description="Polar residues" evidence="5">
    <location>
        <begin position="34"/>
        <end position="62"/>
    </location>
</feature>
<dbReference type="OrthoDB" id="5380163at2759"/>
<feature type="domain" description="BZIP" evidence="6">
    <location>
        <begin position="162"/>
        <end position="225"/>
    </location>
</feature>
<evidence type="ECO:0000256" key="5">
    <source>
        <dbReference type="SAM" id="MobiDB-lite"/>
    </source>
</evidence>
<dbReference type="GO" id="GO:0034599">
    <property type="term" value="P:cellular response to oxidative stress"/>
    <property type="evidence" value="ECO:0007669"/>
    <property type="project" value="UniProtKB-ARBA"/>
</dbReference>
<keyword evidence="8" id="KW-1185">Reference proteome</keyword>
<dbReference type="PANTHER" id="PTHR40621:SF6">
    <property type="entry name" value="AP-1-LIKE TRANSCRIPTION FACTOR YAP1-RELATED"/>
    <property type="match status" value="1"/>
</dbReference>
<feature type="region of interest" description="Disordered" evidence="5">
    <location>
        <begin position="99"/>
        <end position="189"/>
    </location>
</feature>
<feature type="region of interest" description="Disordered" evidence="5">
    <location>
        <begin position="267"/>
        <end position="311"/>
    </location>
</feature>
<dbReference type="SUPFAM" id="SSF111430">
    <property type="entry name" value="YAP1 redox domain"/>
    <property type="match status" value="1"/>
</dbReference>
<dbReference type="AlphaFoldDB" id="A0A9P9FBZ2"/>
<feature type="region of interest" description="Disordered" evidence="5">
    <location>
        <begin position="343"/>
        <end position="379"/>
    </location>
</feature>
<comment type="caution">
    <text evidence="7">The sequence shown here is derived from an EMBL/GenBank/DDBJ whole genome shotgun (WGS) entry which is preliminary data.</text>
</comment>
<feature type="compositionally biased region" description="Basic and acidic residues" evidence="5">
    <location>
        <begin position="178"/>
        <end position="189"/>
    </location>
</feature>
<organism evidence="7 8">
    <name type="scientific">Dactylonectria estremocensis</name>
    <dbReference type="NCBI Taxonomy" id="1079267"/>
    <lineage>
        <taxon>Eukaryota</taxon>
        <taxon>Fungi</taxon>
        <taxon>Dikarya</taxon>
        <taxon>Ascomycota</taxon>
        <taxon>Pezizomycotina</taxon>
        <taxon>Sordariomycetes</taxon>
        <taxon>Hypocreomycetidae</taxon>
        <taxon>Hypocreales</taxon>
        <taxon>Nectriaceae</taxon>
        <taxon>Dactylonectria</taxon>
    </lineage>
</organism>
<dbReference type="CDD" id="cd14688">
    <property type="entry name" value="bZIP_YAP"/>
    <property type="match status" value="1"/>
</dbReference>
<protein>
    <submittedName>
        <fullName evidence="7">Transcription factor PAP1-domain-containing protein</fullName>
    </submittedName>
</protein>
<feature type="compositionally biased region" description="Low complexity" evidence="5">
    <location>
        <begin position="345"/>
        <end position="365"/>
    </location>
</feature>
<feature type="compositionally biased region" description="Low complexity" evidence="5">
    <location>
        <begin position="296"/>
        <end position="308"/>
    </location>
</feature>
<feature type="compositionally biased region" description="Acidic residues" evidence="5">
    <location>
        <begin position="130"/>
        <end position="139"/>
    </location>
</feature>
<dbReference type="GO" id="GO:0000976">
    <property type="term" value="F:transcription cis-regulatory region binding"/>
    <property type="evidence" value="ECO:0007669"/>
    <property type="project" value="InterPro"/>
</dbReference>
<evidence type="ECO:0000256" key="1">
    <source>
        <dbReference type="ARBA" id="ARBA00004123"/>
    </source>
</evidence>
<dbReference type="InterPro" id="IPR013910">
    <property type="entry name" value="TF_PAP1"/>
</dbReference>
<dbReference type="InterPro" id="IPR004827">
    <property type="entry name" value="bZIP"/>
</dbReference>
<dbReference type="GO" id="GO:0001228">
    <property type="term" value="F:DNA-binding transcription activator activity, RNA polymerase II-specific"/>
    <property type="evidence" value="ECO:0007669"/>
    <property type="project" value="TreeGrafter"/>
</dbReference>
<dbReference type="FunFam" id="1.20.5.170:FF:000067">
    <property type="entry name" value="BZIP transcription factor"/>
    <property type="match status" value="1"/>
</dbReference>
<dbReference type="PROSITE" id="PS50217">
    <property type="entry name" value="BZIP"/>
    <property type="match status" value="1"/>
</dbReference>
<feature type="compositionally biased region" description="Polar residues" evidence="5">
    <location>
        <begin position="274"/>
        <end position="295"/>
    </location>
</feature>
<proteinExistence type="inferred from homology"/>
<evidence type="ECO:0000313" key="8">
    <source>
        <dbReference type="Proteomes" id="UP000717696"/>
    </source>
</evidence>
<dbReference type="GO" id="GO:0090575">
    <property type="term" value="C:RNA polymerase II transcription regulator complex"/>
    <property type="evidence" value="ECO:0007669"/>
    <property type="project" value="TreeGrafter"/>
</dbReference>
<evidence type="ECO:0000256" key="3">
    <source>
        <dbReference type="ARBA" id="ARBA00023242"/>
    </source>
</evidence>
<dbReference type="PROSITE" id="PS00036">
    <property type="entry name" value="BZIP_BASIC"/>
    <property type="match status" value="1"/>
</dbReference>
<reference evidence="7" key="1">
    <citation type="journal article" date="2021" name="Nat. Commun.">
        <title>Genetic determinants of endophytism in the Arabidopsis root mycobiome.</title>
        <authorList>
            <person name="Mesny F."/>
            <person name="Miyauchi S."/>
            <person name="Thiergart T."/>
            <person name="Pickel B."/>
            <person name="Atanasova L."/>
            <person name="Karlsson M."/>
            <person name="Huettel B."/>
            <person name="Barry K.W."/>
            <person name="Haridas S."/>
            <person name="Chen C."/>
            <person name="Bauer D."/>
            <person name="Andreopoulos W."/>
            <person name="Pangilinan J."/>
            <person name="LaButti K."/>
            <person name="Riley R."/>
            <person name="Lipzen A."/>
            <person name="Clum A."/>
            <person name="Drula E."/>
            <person name="Henrissat B."/>
            <person name="Kohler A."/>
            <person name="Grigoriev I.V."/>
            <person name="Martin F.M."/>
            <person name="Hacquard S."/>
        </authorList>
    </citation>
    <scope>NUCLEOTIDE SEQUENCE</scope>
    <source>
        <strain evidence="7">MPI-CAGE-AT-0021</strain>
    </source>
</reference>
<feature type="compositionally biased region" description="Polar residues" evidence="5">
    <location>
        <begin position="366"/>
        <end position="377"/>
    </location>
</feature>
<dbReference type="Gene3D" id="1.10.238.100">
    <property type="entry name" value="YAP1 redox domain. Chain B"/>
    <property type="match status" value="1"/>
</dbReference>
<evidence type="ECO:0000313" key="7">
    <source>
        <dbReference type="EMBL" id="KAH7157581.1"/>
    </source>
</evidence>
<feature type="region of interest" description="Disordered" evidence="5">
    <location>
        <begin position="34"/>
        <end position="75"/>
    </location>
</feature>
<dbReference type="SMART" id="SM00338">
    <property type="entry name" value="BRLZ"/>
    <property type="match status" value="1"/>
</dbReference>
<dbReference type="Pfam" id="PF00170">
    <property type="entry name" value="bZIP_1"/>
    <property type="match status" value="1"/>
</dbReference>
<dbReference type="EMBL" id="JAGMUU010000003">
    <property type="protein sequence ID" value="KAH7157581.1"/>
    <property type="molecule type" value="Genomic_DNA"/>
</dbReference>
<comment type="subcellular location">
    <subcellularLocation>
        <location evidence="2">Cytoplasm</location>
    </subcellularLocation>
    <subcellularLocation>
        <location evidence="1">Nucleus</location>
    </subcellularLocation>
</comment>
<evidence type="ECO:0000259" key="6">
    <source>
        <dbReference type="PROSITE" id="PS50217"/>
    </source>
</evidence>
<keyword evidence="3" id="KW-0539">Nucleus</keyword>
<evidence type="ECO:0000256" key="2">
    <source>
        <dbReference type="ARBA" id="ARBA00004496"/>
    </source>
</evidence>
<dbReference type="Gene3D" id="1.20.5.170">
    <property type="match status" value="1"/>
</dbReference>
<dbReference type="InterPro" id="IPR046347">
    <property type="entry name" value="bZIP_sf"/>
</dbReference>
<name>A0A9P9FBZ2_9HYPO</name>
<dbReference type="GO" id="GO:0005737">
    <property type="term" value="C:cytoplasm"/>
    <property type="evidence" value="ECO:0007669"/>
    <property type="project" value="UniProtKB-SubCell"/>
</dbReference>
<dbReference type="SUPFAM" id="SSF57959">
    <property type="entry name" value="Leucine zipper domain"/>
    <property type="match status" value="1"/>
</dbReference>
<comment type="similarity">
    <text evidence="4">Belongs to the bZIP family. YAP subfamily.</text>
</comment>
<dbReference type="Pfam" id="PF08601">
    <property type="entry name" value="PAP1"/>
    <property type="match status" value="1"/>
</dbReference>
<dbReference type="Proteomes" id="UP000717696">
    <property type="component" value="Unassembled WGS sequence"/>
</dbReference>
<gene>
    <name evidence="7" type="ORF">B0J13DRAFT_650160</name>
</gene>
<dbReference type="PANTHER" id="PTHR40621">
    <property type="entry name" value="TRANSCRIPTION FACTOR KAPC-RELATED"/>
    <property type="match status" value="1"/>
</dbReference>
<sequence>MASTGTGGTLPPNFLLTPQQQGLLFAALNSNKQQQQISGSSVPNALSLSPTSFENSPVQSKPAQAHAYHESPYLDNYDYDFGDSSFDFSFASNHDEQARMIGDIPTSGTVRSDSTENEGNEGNEKRSHPDDEDDEDSPENDPKRRESTGKVPKKPGRKPLTSEPSSKRKAQNRAAQRAFRERKEKHLKDLETKVEELEKASEAANHENGRLRAQVDRMTGELNQYKSRISLMANPKAIPREKVPFGNAAVNNLSDVNFQFEFPKFGMLPGPPTANKQQKSGSQPTSPHQQVSATTPSNSLNNGNNSPLMQHKDDLAKFSGVFSPSMSSSATNMSRASLDSGNYSVGGATSSPSASSHSNTGPSSSCGTSPEPFTQSPMGFKPVEMLTTIGEEHPSMYSSLSNKEPVSRFSNVDLSSTNFDWLAQQNGGQFDPQLFGDYREPQENVLSNPSFDDFFNDALDTDFFTPYNVAPSPNIAKNAPAAKKNLIDEIDAQQDMDDEPLKKPNMNCNELWEKLQACPKAQNGEFDLDGLCSELTKKAKCSGTGPVVGETDFDTILAKYMGKDISKSCVAEQLGVEIKSDDNARILPSAAGMKR</sequence>
<evidence type="ECO:0000256" key="4">
    <source>
        <dbReference type="ARBA" id="ARBA00038132"/>
    </source>
</evidence>